<gene>
    <name evidence="6" type="ORF">OPV22_017594</name>
</gene>
<comment type="similarity">
    <text evidence="1">Belongs to the COBRA family.</text>
</comment>
<evidence type="ECO:0000256" key="5">
    <source>
        <dbReference type="SAM" id="SignalP"/>
    </source>
</evidence>
<protein>
    <recommendedName>
        <fullName evidence="8">Purple acid phosphatase N-terminal domain-containing protein</fullName>
    </recommendedName>
</protein>
<dbReference type="PANTHER" id="PTHR31673:SF3">
    <property type="entry name" value="COBRA-LIKE PROTEIN 4"/>
    <property type="match status" value="1"/>
</dbReference>
<evidence type="ECO:0000313" key="7">
    <source>
        <dbReference type="Proteomes" id="UP001222027"/>
    </source>
</evidence>
<feature type="chain" id="PRO_5043619790" description="Purple acid phosphatase N-terminal domain-containing protein" evidence="5">
    <location>
        <begin position="40"/>
        <end position="141"/>
    </location>
</feature>
<evidence type="ECO:0000313" key="6">
    <source>
        <dbReference type="EMBL" id="KAJ8485109.1"/>
    </source>
</evidence>
<feature type="signal peptide" evidence="5">
    <location>
        <begin position="1"/>
        <end position="39"/>
    </location>
</feature>
<dbReference type="GO" id="GO:0052324">
    <property type="term" value="P:plant-type cell wall cellulose biosynthetic process"/>
    <property type="evidence" value="ECO:0007669"/>
    <property type="project" value="TreeGrafter"/>
</dbReference>
<evidence type="ECO:0000256" key="1">
    <source>
        <dbReference type="ARBA" id="ARBA00005507"/>
    </source>
</evidence>
<feature type="region of interest" description="Disordered" evidence="4">
    <location>
        <begin position="121"/>
        <end position="141"/>
    </location>
</feature>
<dbReference type="GO" id="GO:0005886">
    <property type="term" value="C:plasma membrane"/>
    <property type="evidence" value="ECO:0007669"/>
    <property type="project" value="TreeGrafter"/>
</dbReference>
<dbReference type="PANTHER" id="PTHR31673">
    <property type="entry name" value="PROTEIN COBRA"/>
    <property type="match status" value="1"/>
</dbReference>
<evidence type="ECO:0000256" key="2">
    <source>
        <dbReference type="ARBA" id="ARBA00022729"/>
    </source>
</evidence>
<dbReference type="EMBL" id="JAQQAF010000005">
    <property type="protein sequence ID" value="KAJ8485109.1"/>
    <property type="molecule type" value="Genomic_DNA"/>
</dbReference>
<sequence length="141" mass="15588">MDLSSSRSIFGRSVGKLAPLAISLLFFLVLAALIPSTEAYDSLDPNGNITIKWDIMQWTPDGYVAVVTIWKENNPSSDDVESGKLRGRRFTLFSFRSQCFNYKSLTPYGGINDTAMLWGVNPDGPSRQGDGPEPTFPNDTF</sequence>
<accession>A0AAV8QNN2</accession>
<dbReference type="InterPro" id="IPR006918">
    <property type="entry name" value="COBRA_pln"/>
</dbReference>
<comment type="caution">
    <text evidence="6">The sequence shown here is derived from an EMBL/GenBank/DDBJ whole genome shotgun (WGS) entry which is preliminary data.</text>
</comment>
<evidence type="ECO:0000256" key="3">
    <source>
        <dbReference type="ARBA" id="ARBA00023180"/>
    </source>
</evidence>
<keyword evidence="2 5" id="KW-0732">Signal</keyword>
<keyword evidence="3" id="KW-0325">Glycoprotein</keyword>
<proteinExistence type="inferred from homology"/>
<dbReference type="AlphaFoldDB" id="A0AAV8QNN2"/>
<dbReference type="Proteomes" id="UP001222027">
    <property type="component" value="Unassembled WGS sequence"/>
</dbReference>
<dbReference type="GO" id="GO:0010215">
    <property type="term" value="P:cellulose microfibril organization"/>
    <property type="evidence" value="ECO:0007669"/>
    <property type="project" value="InterPro"/>
</dbReference>
<reference evidence="6 7" key="1">
    <citation type="submission" date="2022-12" db="EMBL/GenBank/DDBJ databases">
        <title>Chromosome-scale assembly of the Ensete ventricosum genome.</title>
        <authorList>
            <person name="Dussert Y."/>
            <person name="Stocks J."/>
            <person name="Wendawek A."/>
            <person name="Woldeyes F."/>
            <person name="Nichols R.A."/>
            <person name="Borrell J.S."/>
        </authorList>
    </citation>
    <scope>NUCLEOTIDE SEQUENCE [LARGE SCALE GENOMIC DNA]</scope>
    <source>
        <strain evidence="7">cv. Maze</strain>
        <tissue evidence="6">Seeds</tissue>
    </source>
</reference>
<evidence type="ECO:0008006" key="8">
    <source>
        <dbReference type="Google" id="ProtNLM"/>
    </source>
</evidence>
<organism evidence="6 7">
    <name type="scientific">Ensete ventricosum</name>
    <name type="common">Abyssinian banana</name>
    <name type="synonym">Musa ensete</name>
    <dbReference type="NCBI Taxonomy" id="4639"/>
    <lineage>
        <taxon>Eukaryota</taxon>
        <taxon>Viridiplantae</taxon>
        <taxon>Streptophyta</taxon>
        <taxon>Embryophyta</taxon>
        <taxon>Tracheophyta</taxon>
        <taxon>Spermatophyta</taxon>
        <taxon>Magnoliopsida</taxon>
        <taxon>Liliopsida</taxon>
        <taxon>Zingiberales</taxon>
        <taxon>Musaceae</taxon>
        <taxon>Ensete</taxon>
    </lineage>
</organism>
<name>A0AAV8QNN2_ENSVE</name>
<keyword evidence="7" id="KW-1185">Reference proteome</keyword>
<evidence type="ECO:0000256" key="4">
    <source>
        <dbReference type="SAM" id="MobiDB-lite"/>
    </source>
</evidence>